<keyword evidence="8 11" id="KW-1133">Transmembrane helix</keyword>
<comment type="caution">
    <text evidence="15">The sequence shown here is derived from an EMBL/GenBank/DDBJ whole genome shotgun (WGS) entry which is preliminary data.</text>
</comment>
<evidence type="ECO:0000256" key="4">
    <source>
        <dbReference type="ARBA" id="ARBA00012483"/>
    </source>
</evidence>
<evidence type="ECO:0000256" key="11">
    <source>
        <dbReference type="SAM" id="Phobius"/>
    </source>
</evidence>
<feature type="transmembrane region" description="Helical" evidence="11">
    <location>
        <begin position="830"/>
        <end position="850"/>
    </location>
</feature>
<comment type="pathway">
    <text evidence="3">Protein modification; protein ubiquitination.</text>
</comment>
<dbReference type="Proteomes" id="UP000636709">
    <property type="component" value="Unassembled WGS sequence"/>
</dbReference>
<evidence type="ECO:0000313" key="16">
    <source>
        <dbReference type="Proteomes" id="UP000636709"/>
    </source>
</evidence>
<comment type="catalytic activity">
    <reaction evidence="1">
        <text>S-ubiquitinyl-[E2 ubiquitin-conjugating enzyme]-L-cysteine + [acceptor protein]-L-lysine = [E2 ubiquitin-conjugating enzyme]-L-cysteine + N(6)-ubiquitinyl-[acceptor protein]-L-lysine.</text>
        <dbReference type="EC" id="2.3.2.27"/>
    </reaction>
</comment>
<dbReference type="EMBL" id="JACEFO010001882">
    <property type="protein sequence ID" value="KAF8696011.1"/>
    <property type="molecule type" value="Genomic_DNA"/>
</dbReference>
<keyword evidence="9 11" id="KW-0472">Membrane</keyword>
<sequence>MAPPHSLAAWRLSCVIFFLLSTAATLSSAASTSDPILCTIPSPAPKHVDATTNKHDALALLNSFHLDAGYFFGGEDIHFAENDTNTSFVSRSFSVFPHSVDLTDDPNLLHVAASLTLSGGRARTMMLETPRRRRPHRFVGEHSVTFYLDGYFSTASGELCMTGKGTYPSDGGGSIENLDGVVLKLRMPSKPNLSDPFVTGRVKGSSFEPISLVAYAAEGAYSYQKSSESVSCPPLEPSSTTARGAFQALGSNFSCAHLREHLVTSYKLQYGGGGGSSPPARWLQARRMHVGQVQCTAGGEVRGYASFYNDTGMWGHLAHRPHPPFMVDEEVVVVEGRWDSTRSMLCLTACHAVRSEESMEVRECGIGMSFWFPGAWTIHDRSVVAGKIWNSSQAAAGDDGPGVMVSASSIDANNHRSNFSDVTMGSGQASPVAIGSAIVYGDRLAADDSFSQHAVVNVSHQELMSVSYDIRRHVPPEGWERPKNTSFYSVTLEERKITAEGVFDPKTGVLCMMACRELHNSSTTDCQILIAVHLASLDSKAQGQGHGKGAISSLRNKTTDPLFFDKIEIVLYGMYSEQISESISRVDLESIMLVISTTLPCVFTVVQILHARRRPEAAAATSVTMLVVLALGYVAPLVVSSEALFLSRRRQFVPVPFRSYVPYELSQAMMRAPTLIALLLQLRLIQLALTARKRDTDRTRAEASSAAERRSLWLCLPLYLIGGALTIIFHAMNARREDSLTVSIGPEPATLWEDFVSSAGLALDAFLLPQIAMNAFSAGARIRALSPWFYVGGTVVRAMPHVYDVVRGWGYVPSMRASYVYTSPRFDRFGVGWDVVVPCVAAMLAVLLFLQQRPSSCQDSTKNEMAPHNSVVCRLCVLLLLLVVSTTTLSSAASSSDPFLCTMPSPAPQHVPAGEDALPILRSLELNAGYFTGGEDIHFTKDEHNATSSYSYVSRFFSLLPLHSDRTSNTTLFHVAATLTLFGGRARDYLGDHSRRRHHYVVVQMVTFHFDGYYNSDSGELCMAGSGSYREDDGSNARLLGVVLHLRVPNPSSIMDPFVTGRLRGKDMETISLVAYAENDDTYKYGSESASCPASSQPSATRRGSNDDDDDFSCAYLKGQLVGSYELQHGTPPPLLDLRLQEPSMHIGQVQCTEEGAVRAYVVFSNDTDTTQLWRRRRMQPIIGRRRPPFVVGDEVVVAEGRWNSVRRMLCLRACRARVVREEMSVVVEKEECGIGMSFWFPGVWTMRDRSAIAGMLWNSSQAKVAPGTNDGSSGVISVSRTTSAYIHRSNFSDVKYVYNDTMVEAAKKHYRDLTSELSSYKKIISGSFVPPNYTNHDLEFQFYDTEHGGHGEAYPVTIGSTIVYGDQLAADDSFSRDVVVDMKKSGLLNVSYDINLQATDPLFFEKIDIRLYGMFSGQLAESISRMDLESVMLVISTTLPCVFAILQILHVKRRPEASAATSVTMLVVLAMGHVAPMVPSSEALFMSRRRHYYPFAFQNYLPFELSQAMMRAPTLIALLLQLRLIQLALTARKRDTDRTRAEASSAAERRSLWLCLPLYLIGGALTIIFHAMNARREDSLTVRIGPEPATLWEDLVSSAGLALDAFLLPQIAMNALSAGARVRALSPWFYVGGTVVRAMPHVYEVVRGWGYVPSMRASYVYASPRFDRFGVGWDVVVPCVAAMLAVLVFLQQRVRLVPAPLFPAASPRRRLGDYEMVSNL</sequence>
<protein>
    <recommendedName>
        <fullName evidence="4">RING-type E3 ubiquitin transferase</fullName>
        <ecNumber evidence="4">2.3.2.27</ecNumber>
    </recommendedName>
</protein>
<feature type="domain" description="DUF2921" evidence="14">
    <location>
        <begin position="408"/>
        <end position="567"/>
    </location>
</feature>
<feature type="transmembrane region" description="Helical" evidence="11">
    <location>
        <begin position="1672"/>
        <end position="1691"/>
    </location>
</feature>
<feature type="domain" description="DUF2921" evidence="14">
    <location>
        <begin position="1090"/>
        <end position="1262"/>
    </location>
</feature>
<dbReference type="Pfam" id="PF25333">
    <property type="entry name" value="DUF2921_N"/>
    <property type="match status" value="5"/>
</dbReference>
<dbReference type="EC" id="2.3.2.27" evidence="4"/>
<feature type="transmembrane region" description="Helical" evidence="11">
    <location>
        <begin position="871"/>
        <end position="893"/>
    </location>
</feature>
<evidence type="ECO:0000256" key="2">
    <source>
        <dbReference type="ARBA" id="ARBA00004127"/>
    </source>
</evidence>
<gene>
    <name evidence="15" type="ORF">HU200_036892</name>
</gene>
<evidence type="ECO:0000256" key="10">
    <source>
        <dbReference type="SAM" id="MobiDB-lite"/>
    </source>
</evidence>
<evidence type="ECO:0000256" key="7">
    <source>
        <dbReference type="ARBA" id="ARBA00022786"/>
    </source>
</evidence>
<evidence type="ECO:0000256" key="6">
    <source>
        <dbReference type="ARBA" id="ARBA00022692"/>
    </source>
</evidence>
<dbReference type="GO" id="GO:0061630">
    <property type="term" value="F:ubiquitin protein ligase activity"/>
    <property type="evidence" value="ECO:0007669"/>
    <property type="project" value="UniProtKB-EC"/>
</dbReference>
<feature type="signal peptide" evidence="12">
    <location>
        <begin position="1"/>
        <end position="29"/>
    </location>
</feature>
<evidence type="ECO:0000256" key="5">
    <source>
        <dbReference type="ARBA" id="ARBA00022679"/>
    </source>
</evidence>
<feature type="transmembrane region" description="Helical" evidence="11">
    <location>
        <begin position="591"/>
        <end position="610"/>
    </location>
</feature>
<feature type="chain" id="PRO_5032483988" description="RING-type E3 ubiquitin transferase" evidence="12">
    <location>
        <begin position="30"/>
        <end position="1721"/>
    </location>
</feature>
<dbReference type="GO" id="GO:0012505">
    <property type="term" value="C:endomembrane system"/>
    <property type="evidence" value="ECO:0007669"/>
    <property type="project" value="UniProtKB-SubCell"/>
</dbReference>
<dbReference type="PANTHER" id="PTHR33389:SF35">
    <property type="entry name" value="DUF2921 FAMILY PROTEIN"/>
    <property type="match status" value="1"/>
</dbReference>
<evidence type="ECO:0000256" key="1">
    <source>
        <dbReference type="ARBA" id="ARBA00000900"/>
    </source>
</evidence>
<feature type="domain" description="DUF2921" evidence="14">
    <location>
        <begin position="229"/>
        <end position="394"/>
    </location>
</feature>
<feature type="transmembrane region" description="Helical" evidence="11">
    <location>
        <begin position="617"/>
        <end position="639"/>
    </location>
</feature>
<feature type="region of interest" description="Disordered" evidence="10">
    <location>
        <begin position="1086"/>
        <end position="1108"/>
    </location>
</feature>
<keyword evidence="7" id="KW-0833">Ubl conjugation pathway</keyword>
<dbReference type="InterPro" id="IPR057425">
    <property type="entry name" value="DUF2921_N"/>
</dbReference>
<proteinExistence type="predicted"/>
<feature type="compositionally biased region" description="Low complexity" evidence="10">
    <location>
        <begin position="1087"/>
        <end position="1100"/>
    </location>
</feature>
<feature type="transmembrane region" description="Helical" evidence="11">
    <location>
        <begin position="672"/>
        <end position="691"/>
    </location>
</feature>
<name>A0A835BMC4_9POAL</name>
<reference evidence="15" key="1">
    <citation type="submission" date="2020-07" db="EMBL/GenBank/DDBJ databases">
        <title>Genome sequence and genetic diversity analysis of an under-domesticated orphan crop, white fonio (Digitaria exilis).</title>
        <authorList>
            <person name="Bennetzen J.L."/>
            <person name="Chen S."/>
            <person name="Ma X."/>
            <person name="Wang X."/>
            <person name="Yssel A.E.J."/>
            <person name="Chaluvadi S.R."/>
            <person name="Johnson M."/>
            <person name="Gangashetty P."/>
            <person name="Hamidou F."/>
            <person name="Sanogo M.D."/>
            <person name="Zwaenepoel A."/>
            <person name="Wallace J."/>
            <person name="Van De Peer Y."/>
            <person name="Van Deynze A."/>
        </authorList>
    </citation>
    <scope>NUCLEOTIDE SEQUENCE</scope>
    <source>
        <tissue evidence="15">Leaves</tissue>
    </source>
</reference>
<feature type="domain" description="DUF2921" evidence="14">
    <location>
        <begin position="43"/>
        <end position="211"/>
    </location>
</feature>
<evidence type="ECO:0000313" key="15">
    <source>
        <dbReference type="EMBL" id="KAF8696011.1"/>
    </source>
</evidence>
<keyword evidence="16" id="KW-1185">Reference proteome</keyword>
<feature type="domain" description="DUF2921" evidence="14">
    <location>
        <begin position="901"/>
        <end position="1063"/>
    </location>
</feature>
<dbReference type="OrthoDB" id="607498at2759"/>
<comment type="subcellular location">
    <subcellularLocation>
        <location evidence="2">Endomembrane system</location>
        <topology evidence="2">Multi-pass membrane protein</topology>
    </subcellularLocation>
</comment>
<evidence type="ECO:0000259" key="14">
    <source>
        <dbReference type="Pfam" id="PF25333"/>
    </source>
</evidence>
<evidence type="ECO:0000256" key="12">
    <source>
        <dbReference type="SAM" id="SignalP"/>
    </source>
</evidence>
<keyword evidence="5" id="KW-0808">Transferase</keyword>
<feature type="transmembrane region" description="Helical" evidence="11">
    <location>
        <begin position="1513"/>
        <end position="1532"/>
    </location>
</feature>
<evidence type="ECO:0000256" key="3">
    <source>
        <dbReference type="ARBA" id="ARBA00004906"/>
    </source>
</evidence>
<evidence type="ECO:0000259" key="13">
    <source>
        <dbReference type="Pfam" id="PF11145"/>
    </source>
</evidence>
<organism evidence="15 16">
    <name type="scientific">Digitaria exilis</name>
    <dbReference type="NCBI Taxonomy" id="1010633"/>
    <lineage>
        <taxon>Eukaryota</taxon>
        <taxon>Viridiplantae</taxon>
        <taxon>Streptophyta</taxon>
        <taxon>Embryophyta</taxon>
        <taxon>Tracheophyta</taxon>
        <taxon>Spermatophyta</taxon>
        <taxon>Magnoliopsida</taxon>
        <taxon>Liliopsida</taxon>
        <taxon>Poales</taxon>
        <taxon>Poaceae</taxon>
        <taxon>PACMAD clade</taxon>
        <taxon>Panicoideae</taxon>
        <taxon>Panicodae</taxon>
        <taxon>Paniceae</taxon>
        <taxon>Anthephorinae</taxon>
        <taxon>Digitaria</taxon>
    </lineage>
</organism>
<feature type="transmembrane region" description="Helical" evidence="11">
    <location>
        <begin position="1432"/>
        <end position="1451"/>
    </location>
</feature>
<dbReference type="InterPro" id="IPR021319">
    <property type="entry name" value="DUF2921"/>
</dbReference>
<keyword evidence="6 11" id="KW-0812">Transmembrane</keyword>
<keyword evidence="12" id="KW-0732">Signal</keyword>
<feature type="transmembrane region" description="Helical" evidence="11">
    <location>
        <begin position="712"/>
        <end position="732"/>
    </location>
</feature>
<feature type="domain" description="SWEET-like" evidence="13">
    <location>
        <begin position="578"/>
        <end position="853"/>
    </location>
</feature>
<evidence type="ECO:0000256" key="9">
    <source>
        <dbReference type="ARBA" id="ARBA00023136"/>
    </source>
</evidence>
<evidence type="ECO:0000256" key="8">
    <source>
        <dbReference type="ARBA" id="ARBA00022989"/>
    </source>
</evidence>
<accession>A0A835BMC4</accession>
<feature type="transmembrane region" description="Helical" evidence="11">
    <location>
        <begin position="1553"/>
        <end position="1573"/>
    </location>
</feature>
<feature type="transmembrane region" description="Helical" evidence="11">
    <location>
        <begin position="1458"/>
        <end position="1479"/>
    </location>
</feature>
<dbReference type="PANTHER" id="PTHR33389">
    <property type="entry name" value="FAMILY PROTEIN, PUTATIVE (DUF2921)-RELATED"/>
    <property type="match status" value="1"/>
</dbReference>
<dbReference type="Pfam" id="PF11145">
    <property type="entry name" value="DUF2921"/>
    <property type="match status" value="2"/>
</dbReference>
<feature type="domain" description="SWEET-like" evidence="13">
    <location>
        <begin position="1420"/>
        <end position="1695"/>
    </location>
</feature>